<evidence type="ECO:0000313" key="4">
    <source>
        <dbReference type="Proteomes" id="UP000807025"/>
    </source>
</evidence>
<name>A0A9P6DDE0_PLEER</name>
<dbReference type="OrthoDB" id="67700at2759"/>
<protein>
    <submittedName>
        <fullName evidence="3">Uncharacterized protein</fullName>
    </submittedName>
</protein>
<gene>
    <name evidence="3" type="ORF">BDN71DRAFT_1497355</name>
</gene>
<proteinExistence type="predicted"/>
<keyword evidence="2" id="KW-0456">Lyase</keyword>
<dbReference type="GO" id="GO:0008654">
    <property type="term" value="P:phospholipid biosynthetic process"/>
    <property type="evidence" value="ECO:0007669"/>
    <property type="project" value="InterPro"/>
</dbReference>
<sequence length="214" mass="23926">MDIVTHLAICASQDWGRVDRIAVGNFVTASQAQRKWYTKIIGKISSGDYRLGANSANIIVQNRMTGQLEEEKMQVYVRLGIRLLYKGAKRQMEGGRTRGLLKSLSIKQGPKYDAPQSAADVPGFIEFHNLKVDEISNLLDSFSETQKVCSTYRAAQQPLPCSVRVSRLHSSVPAVQAEKKYVAACLYIALPGTAFQMEDPDRLMLSRWDEQVIT</sequence>
<accession>A0A9P6DDE0</accession>
<reference evidence="3" key="1">
    <citation type="submission" date="2020-11" db="EMBL/GenBank/DDBJ databases">
        <authorList>
            <consortium name="DOE Joint Genome Institute"/>
            <person name="Ahrendt S."/>
            <person name="Riley R."/>
            <person name="Andreopoulos W."/>
            <person name="Labutti K."/>
            <person name="Pangilinan J."/>
            <person name="Ruiz-Duenas F.J."/>
            <person name="Barrasa J.M."/>
            <person name="Sanchez-Garcia M."/>
            <person name="Camarero S."/>
            <person name="Miyauchi S."/>
            <person name="Serrano A."/>
            <person name="Linde D."/>
            <person name="Babiker R."/>
            <person name="Drula E."/>
            <person name="Ayuso-Fernandez I."/>
            <person name="Pacheco R."/>
            <person name="Padilla G."/>
            <person name="Ferreira P."/>
            <person name="Barriuso J."/>
            <person name="Kellner H."/>
            <person name="Castanera R."/>
            <person name="Alfaro M."/>
            <person name="Ramirez L."/>
            <person name="Pisabarro A.G."/>
            <person name="Kuo A."/>
            <person name="Tritt A."/>
            <person name="Lipzen A."/>
            <person name="He G."/>
            <person name="Yan M."/>
            <person name="Ng V."/>
            <person name="Cullen D."/>
            <person name="Martin F."/>
            <person name="Rosso M.-N."/>
            <person name="Henrissat B."/>
            <person name="Hibbett D."/>
            <person name="Martinez A.T."/>
            <person name="Grigoriev I.V."/>
        </authorList>
    </citation>
    <scope>NUCLEOTIDE SEQUENCE</scope>
    <source>
        <strain evidence="3">ATCC 90797</strain>
    </source>
</reference>
<dbReference type="PANTHER" id="PTHR10067:SF17">
    <property type="entry name" value="PHOSPHATIDYLSERINE DECARBOXYLASE PROENZYME 2"/>
    <property type="match status" value="1"/>
</dbReference>
<organism evidence="3 4">
    <name type="scientific">Pleurotus eryngii</name>
    <name type="common">Boletus of the steppes</name>
    <dbReference type="NCBI Taxonomy" id="5323"/>
    <lineage>
        <taxon>Eukaryota</taxon>
        <taxon>Fungi</taxon>
        <taxon>Dikarya</taxon>
        <taxon>Basidiomycota</taxon>
        <taxon>Agaricomycotina</taxon>
        <taxon>Agaricomycetes</taxon>
        <taxon>Agaricomycetidae</taxon>
        <taxon>Agaricales</taxon>
        <taxon>Pleurotineae</taxon>
        <taxon>Pleurotaceae</taxon>
        <taxon>Pleurotus</taxon>
    </lineage>
</organism>
<evidence type="ECO:0000313" key="3">
    <source>
        <dbReference type="EMBL" id="KAF9492729.1"/>
    </source>
</evidence>
<keyword evidence="4" id="KW-1185">Reference proteome</keyword>
<evidence type="ECO:0000256" key="2">
    <source>
        <dbReference type="ARBA" id="ARBA00023239"/>
    </source>
</evidence>
<dbReference type="Proteomes" id="UP000807025">
    <property type="component" value="Unassembled WGS sequence"/>
</dbReference>
<comment type="caution">
    <text evidence="3">The sequence shown here is derived from an EMBL/GenBank/DDBJ whole genome shotgun (WGS) entry which is preliminary data.</text>
</comment>
<dbReference type="EMBL" id="MU154596">
    <property type="protein sequence ID" value="KAF9492729.1"/>
    <property type="molecule type" value="Genomic_DNA"/>
</dbReference>
<dbReference type="GO" id="GO:0004609">
    <property type="term" value="F:phosphatidylserine decarboxylase activity"/>
    <property type="evidence" value="ECO:0007669"/>
    <property type="project" value="InterPro"/>
</dbReference>
<evidence type="ECO:0000256" key="1">
    <source>
        <dbReference type="ARBA" id="ARBA00022793"/>
    </source>
</evidence>
<dbReference type="PANTHER" id="PTHR10067">
    <property type="entry name" value="PHOSPHATIDYLSERINE DECARBOXYLASE"/>
    <property type="match status" value="1"/>
</dbReference>
<dbReference type="AlphaFoldDB" id="A0A9P6DDE0"/>
<dbReference type="InterPro" id="IPR003817">
    <property type="entry name" value="PS_Dcarbxylase"/>
</dbReference>
<keyword evidence="1" id="KW-0210">Decarboxylase</keyword>